<reference evidence="1" key="2">
    <citation type="submission" date="2019-01" db="UniProtKB">
        <authorList>
            <consortium name="EnsemblPlants"/>
        </authorList>
    </citation>
    <scope>IDENTIFICATION</scope>
    <source>
        <strain evidence="1">cv. Heinz 1706</strain>
    </source>
</reference>
<evidence type="ECO:0000313" key="1">
    <source>
        <dbReference type="EnsemblPlants" id="Solyc01g090515.1.1"/>
    </source>
</evidence>
<reference evidence="1" key="1">
    <citation type="journal article" date="2012" name="Nature">
        <title>The tomato genome sequence provides insights into fleshy fruit evolution.</title>
        <authorList>
            <consortium name="Tomato Genome Consortium"/>
        </authorList>
    </citation>
    <scope>NUCLEOTIDE SEQUENCE [LARGE SCALE GENOMIC DNA]</scope>
    <source>
        <strain evidence="1">cv. Heinz 1706</strain>
    </source>
</reference>
<dbReference type="Proteomes" id="UP000004994">
    <property type="component" value="Chromosome 1"/>
</dbReference>
<keyword evidence="2" id="KW-1185">Reference proteome</keyword>
<dbReference type="AlphaFoldDB" id="A0A3Q7EJR8"/>
<dbReference type="InParanoid" id="A0A3Q7EJR8"/>
<protein>
    <submittedName>
        <fullName evidence="1">Uncharacterized protein</fullName>
    </submittedName>
</protein>
<accession>A0A3Q7EJR8</accession>
<organism evidence="1">
    <name type="scientific">Solanum lycopersicum</name>
    <name type="common">Tomato</name>
    <name type="synonym">Lycopersicon esculentum</name>
    <dbReference type="NCBI Taxonomy" id="4081"/>
    <lineage>
        <taxon>Eukaryota</taxon>
        <taxon>Viridiplantae</taxon>
        <taxon>Streptophyta</taxon>
        <taxon>Embryophyta</taxon>
        <taxon>Tracheophyta</taxon>
        <taxon>Spermatophyta</taxon>
        <taxon>Magnoliopsida</taxon>
        <taxon>eudicotyledons</taxon>
        <taxon>Gunneridae</taxon>
        <taxon>Pentapetalae</taxon>
        <taxon>asterids</taxon>
        <taxon>lamiids</taxon>
        <taxon>Solanales</taxon>
        <taxon>Solanaceae</taxon>
        <taxon>Solanoideae</taxon>
        <taxon>Solaneae</taxon>
        <taxon>Solanum</taxon>
        <taxon>Solanum subgen. Lycopersicon</taxon>
    </lineage>
</organism>
<name>A0A3Q7EJR8_SOLLC</name>
<proteinExistence type="predicted"/>
<dbReference type="Gramene" id="Solyc01g090515.1.1">
    <property type="protein sequence ID" value="Solyc01g090515.1.1"/>
    <property type="gene ID" value="Solyc01g090515.1"/>
</dbReference>
<dbReference type="EnsemblPlants" id="Solyc01g090515.1.1">
    <property type="protein sequence ID" value="Solyc01g090515.1.1"/>
    <property type="gene ID" value="Solyc01g090515.1"/>
</dbReference>
<sequence length="77" mass="9117">MERKEYQHADCVKYSTSIITFTFDDTLMSFMQELKRENIGKADDLQLQIQIARNYSLHEQVEEVHRTMKFNKAKSAS</sequence>
<evidence type="ECO:0000313" key="2">
    <source>
        <dbReference type="Proteomes" id="UP000004994"/>
    </source>
</evidence>